<feature type="non-terminal residue" evidence="2">
    <location>
        <position position="84"/>
    </location>
</feature>
<dbReference type="EMBL" id="FOMX01000020">
    <property type="protein sequence ID" value="SFE83841.1"/>
    <property type="molecule type" value="Genomic_DNA"/>
</dbReference>
<dbReference type="RefSeq" id="WP_177325986.1">
    <property type="nucleotide sequence ID" value="NZ_FOMX01000020.1"/>
</dbReference>
<keyword evidence="3" id="KW-1185">Reference proteome</keyword>
<accession>A0A1I2DUC8</accession>
<sequence>MAVKKRSEPPQKREDSHEHGRKRGPKALEGPRFPDSVDLSHDQAQVESGGVDDQPLEDIVVTADVDPAHSAGVEHVREGPFDQL</sequence>
<evidence type="ECO:0000256" key="1">
    <source>
        <dbReference type="SAM" id="MobiDB-lite"/>
    </source>
</evidence>
<evidence type="ECO:0000313" key="3">
    <source>
        <dbReference type="Proteomes" id="UP000199400"/>
    </source>
</evidence>
<dbReference type="Proteomes" id="UP000199400">
    <property type="component" value="Unassembled WGS sequence"/>
</dbReference>
<evidence type="ECO:0000313" key="2">
    <source>
        <dbReference type="EMBL" id="SFE83841.1"/>
    </source>
</evidence>
<feature type="compositionally biased region" description="Basic and acidic residues" evidence="1">
    <location>
        <begin position="72"/>
        <end position="84"/>
    </location>
</feature>
<protein>
    <submittedName>
        <fullName evidence="2">Uncharacterized protein</fullName>
    </submittedName>
</protein>
<organism evidence="2 3">
    <name type="scientific">Nannocystis exedens</name>
    <dbReference type="NCBI Taxonomy" id="54"/>
    <lineage>
        <taxon>Bacteria</taxon>
        <taxon>Pseudomonadati</taxon>
        <taxon>Myxococcota</taxon>
        <taxon>Polyangia</taxon>
        <taxon>Nannocystales</taxon>
        <taxon>Nannocystaceae</taxon>
        <taxon>Nannocystis</taxon>
    </lineage>
</organism>
<feature type="region of interest" description="Disordered" evidence="1">
    <location>
        <begin position="1"/>
        <end position="84"/>
    </location>
</feature>
<gene>
    <name evidence="2" type="ORF">SAMN02745121_05759</name>
</gene>
<reference evidence="3" key="1">
    <citation type="submission" date="2016-10" db="EMBL/GenBank/DDBJ databases">
        <authorList>
            <person name="Varghese N."/>
            <person name="Submissions S."/>
        </authorList>
    </citation>
    <scope>NUCLEOTIDE SEQUENCE [LARGE SCALE GENOMIC DNA]</scope>
    <source>
        <strain evidence="3">ATCC 25963</strain>
    </source>
</reference>
<dbReference type="AlphaFoldDB" id="A0A1I2DUC8"/>
<dbReference type="STRING" id="54.SAMN02745121_05759"/>
<name>A0A1I2DUC8_9BACT</name>
<feature type="compositionally biased region" description="Basic and acidic residues" evidence="1">
    <location>
        <begin position="1"/>
        <end position="18"/>
    </location>
</feature>
<proteinExistence type="predicted"/>